<dbReference type="PANTHER" id="PTHR47953">
    <property type="entry name" value="OS08G0105600 PROTEIN"/>
    <property type="match status" value="1"/>
</dbReference>
<dbReference type="PROSITE" id="PS00086">
    <property type="entry name" value="CYTOCHROME_P450"/>
    <property type="match status" value="1"/>
</dbReference>
<protein>
    <submittedName>
        <fullName evidence="14">Cytochrome P450</fullName>
    </submittedName>
</protein>
<evidence type="ECO:0000256" key="2">
    <source>
        <dbReference type="ARBA" id="ARBA00004167"/>
    </source>
</evidence>
<keyword evidence="8 13" id="KW-0560">Oxidoreductase</keyword>
<evidence type="ECO:0000256" key="4">
    <source>
        <dbReference type="ARBA" id="ARBA00022617"/>
    </source>
</evidence>
<dbReference type="PRINTS" id="PR00463">
    <property type="entry name" value="EP450I"/>
</dbReference>
<accession>A0AAD7P513</accession>
<dbReference type="AlphaFoldDB" id="A0AAD7P513"/>
<proteinExistence type="inferred from homology"/>
<dbReference type="GO" id="GO:0004497">
    <property type="term" value="F:monooxygenase activity"/>
    <property type="evidence" value="ECO:0007669"/>
    <property type="project" value="UniProtKB-KW"/>
</dbReference>
<dbReference type="GO" id="GO:0016020">
    <property type="term" value="C:membrane"/>
    <property type="evidence" value="ECO:0007669"/>
    <property type="project" value="UniProtKB-SubCell"/>
</dbReference>
<evidence type="ECO:0000313" key="15">
    <source>
        <dbReference type="Proteomes" id="UP001163823"/>
    </source>
</evidence>
<comment type="subcellular location">
    <subcellularLocation>
        <location evidence="2">Membrane</location>
        <topology evidence="2">Single-pass membrane protein</topology>
    </subcellularLocation>
</comment>
<comment type="cofactor">
    <cofactor evidence="1 12">
        <name>heme</name>
        <dbReference type="ChEBI" id="CHEBI:30413"/>
    </cofactor>
</comment>
<organism evidence="14 15">
    <name type="scientific">Quillaja saponaria</name>
    <name type="common">Soap bark tree</name>
    <dbReference type="NCBI Taxonomy" id="32244"/>
    <lineage>
        <taxon>Eukaryota</taxon>
        <taxon>Viridiplantae</taxon>
        <taxon>Streptophyta</taxon>
        <taxon>Embryophyta</taxon>
        <taxon>Tracheophyta</taxon>
        <taxon>Spermatophyta</taxon>
        <taxon>Magnoliopsida</taxon>
        <taxon>eudicotyledons</taxon>
        <taxon>Gunneridae</taxon>
        <taxon>Pentapetalae</taxon>
        <taxon>rosids</taxon>
        <taxon>fabids</taxon>
        <taxon>Fabales</taxon>
        <taxon>Quillajaceae</taxon>
        <taxon>Quillaja</taxon>
    </lineage>
</organism>
<dbReference type="Gene3D" id="1.10.630.10">
    <property type="entry name" value="Cytochrome P450"/>
    <property type="match status" value="1"/>
</dbReference>
<dbReference type="InterPro" id="IPR017972">
    <property type="entry name" value="Cyt_P450_CS"/>
</dbReference>
<dbReference type="GO" id="GO:0005506">
    <property type="term" value="F:iron ion binding"/>
    <property type="evidence" value="ECO:0007669"/>
    <property type="project" value="InterPro"/>
</dbReference>
<evidence type="ECO:0000256" key="7">
    <source>
        <dbReference type="ARBA" id="ARBA00022989"/>
    </source>
</evidence>
<reference evidence="14" key="1">
    <citation type="journal article" date="2023" name="Science">
        <title>Elucidation of the pathway for biosynthesis of saponin adjuvants from the soapbark tree.</title>
        <authorList>
            <person name="Reed J."/>
            <person name="Orme A."/>
            <person name="El-Demerdash A."/>
            <person name="Owen C."/>
            <person name="Martin L.B.B."/>
            <person name="Misra R.C."/>
            <person name="Kikuchi S."/>
            <person name="Rejzek M."/>
            <person name="Martin A.C."/>
            <person name="Harkess A."/>
            <person name="Leebens-Mack J."/>
            <person name="Louveau T."/>
            <person name="Stephenson M.J."/>
            <person name="Osbourn A."/>
        </authorList>
    </citation>
    <scope>NUCLEOTIDE SEQUENCE</scope>
    <source>
        <strain evidence="14">S10</strain>
    </source>
</reference>
<dbReference type="GO" id="GO:0020037">
    <property type="term" value="F:heme binding"/>
    <property type="evidence" value="ECO:0007669"/>
    <property type="project" value="InterPro"/>
</dbReference>
<evidence type="ECO:0000256" key="5">
    <source>
        <dbReference type="ARBA" id="ARBA00022692"/>
    </source>
</evidence>
<evidence type="ECO:0000256" key="6">
    <source>
        <dbReference type="ARBA" id="ARBA00022723"/>
    </source>
</evidence>
<evidence type="ECO:0000256" key="1">
    <source>
        <dbReference type="ARBA" id="ARBA00001971"/>
    </source>
</evidence>
<comment type="similarity">
    <text evidence="3 13">Belongs to the cytochrome P450 family.</text>
</comment>
<feature type="binding site" description="axial binding residue" evidence="12">
    <location>
        <position position="60"/>
    </location>
    <ligand>
        <name>heme</name>
        <dbReference type="ChEBI" id="CHEBI:30413"/>
    </ligand>
    <ligandPart>
        <name>Fe</name>
        <dbReference type="ChEBI" id="CHEBI:18248"/>
    </ligandPart>
</feature>
<dbReference type="InterPro" id="IPR036396">
    <property type="entry name" value="Cyt_P450_sf"/>
</dbReference>
<evidence type="ECO:0000313" key="14">
    <source>
        <dbReference type="EMBL" id="KAJ7942493.1"/>
    </source>
</evidence>
<comment type="caution">
    <text evidence="14">The sequence shown here is derived from an EMBL/GenBank/DDBJ whole genome shotgun (WGS) entry which is preliminary data.</text>
</comment>
<dbReference type="Proteomes" id="UP001163823">
    <property type="component" value="Unassembled WGS sequence"/>
</dbReference>
<gene>
    <name evidence="14" type="ORF">O6P43_034468</name>
</gene>
<dbReference type="EMBL" id="JARAOO010000037">
    <property type="protein sequence ID" value="KAJ7942493.1"/>
    <property type="molecule type" value="Genomic_DNA"/>
</dbReference>
<evidence type="ECO:0000256" key="11">
    <source>
        <dbReference type="ARBA" id="ARBA00023136"/>
    </source>
</evidence>
<dbReference type="InterPro" id="IPR001128">
    <property type="entry name" value="Cyt_P450"/>
</dbReference>
<dbReference type="PANTHER" id="PTHR47953:SF19">
    <property type="entry name" value="OS06G0641600 PROTEIN"/>
    <property type="match status" value="1"/>
</dbReference>
<keyword evidence="11" id="KW-0472">Membrane</keyword>
<keyword evidence="10 13" id="KW-0503">Monooxygenase</keyword>
<evidence type="ECO:0000256" key="8">
    <source>
        <dbReference type="ARBA" id="ARBA00023002"/>
    </source>
</evidence>
<evidence type="ECO:0000256" key="12">
    <source>
        <dbReference type="PIRSR" id="PIRSR602401-1"/>
    </source>
</evidence>
<evidence type="ECO:0000256" key="9">
    <source>
        <dbReference type="ARBA" id="ARBA00023004"/>
    </source>
</evidence>
<dbReference type="GO" id="GO:0016705">
    <property type="term" value="F:oxidoreductase activity, acting on paired donors, with incorporation or reduction of molecular oxygen"/>
    <property type="evidence" value="ECO:0007669"/>
    <property type="project" value="InterPro"/>
</dbReference>
<evidence type="ECO:0000256" key="10">
    <source>
        <dbReference type="ARBA" id="ARBA00023033"/>
    </source>
</evidence>
<sequence>MVMKYHSKTQVLVNAWAIGRDPELWHNAESYEPERFINSDIEYKGNNFELLPFGAGKRMCPGITYGMANVELPLVKLLYHFNWQLPDGMAPEDVDMTELFGTTVSRKNSLRVVATPYND</sequence>
<keyword evidence="6 12" id="KW-0479">Metal-binding</keyword>
<dbReference type="InterPro" id="IPR002401">
    <property type="entry name" value="Cyt_P450_E_grp-I"/>
</dbReference>
<evidence type="ECO:0000256" key="3">
    <source>
        <dbReference type="ARBA" id="ARBA00010617"/>
    </source>
</evidence>
<keyword evidence="5" id="KW-0812">Transmembrane</keyword>
<evidence type="ECO:0000256" key="13">
    <source>
        <dbReference type="RuleBase" id="RU000461"/>
    </source>
</evidence>
<keyword evidence="7" id="KW-1133">Transmembrane helix</keyword>
<keyword evidence="9 12" id="KW-0408">Iron</keyword>
<dbReference type="KEGG" id="qsa:O6P43_034468"/>
<dbReference type="Pfam" id="PF00067">
    <property type="entry name" value="p450"/>
    <property type="match status" value="1"/>
</dbReference>
<name>A0AAD7P513_QUISA</name>
<keyword evidence="4 12" id="KW-0349">Heme</keyword>
<dbReference type="SUPFAM" id="SSF48264">
    <property type="entry name" value="Cytochrome P450"/>
    <property type="match status" value="1"/>
</dbReference>
<dbReference type="InterPro" id="IPR052306">
    <property type="entry name" value="CYP450_71D"/>
</dbReference>
<keyword evidence="15" id="KW-1185">Reference proteome</keyword>